<comment type="caution">
    <text evidence="2">The sequence shown here is derived from an EMBL/GenBank/DDBJ whole genome shotgun (WGS) entry which is preliminary data.</text>
</comment>
<keyword evidence="1" id="KW-0472">Membrane</keyword>
<protein>
    <submittedName>
        <fullName evidence="2">Uncharacterized protein</fullName>
    </submittedName>
</protein>
<dbReference type="Proteomes" id="UP001374584">
    <property type="component" value="Unassembled WGS sequence"/>
</dbReference>
<evidence type="ECO:0000313" key="3">
    <source>
        <dbReference type="Proteomes" id="UP001374584"/>
    </source>
</evidence>
<keyword evidence="1" id="KW-0812">Transmembrane</keyword>
<sequence length="104" mass="10642">MVHLVAQVLVKLIGGGGAAIFVRGWDTPFSPLISSSKTATSSSSLASTISTGLAILVVGSACGGVGIGWGSQTTSIAKASLRMTSLGVLRGVYISYFPYLFEML</sequence>
<dbReference type="EMBL" id="JAYMYR010000006">
    <property type="protein sequence ID" value="KAK7356537.1"/>
    <property type="molecule type" value="Genomic_DNA"/>
</dbReference>
<evidence type="ECO:0000256" key="1">
    <source>
        <dbReference type="SAM" id="Phobius"/>
    </source>
</evidence>
<proteinExistence type="predicted"/>
<feature type="transmembrane region" description="Helical" evidence="1">
    <location>
        <begin position="81"/>
        <end position="101"/>
    </location>
</feature>
<reference evidence="2 3" key="1">
    <citation type="submission" date="2024-01" db="EMBL/GenBank/DDBJ databases">
        <title>The genomes of 5 underutilized Papilionoideae crops provide insights into root nodulation and disease resistanc.</title>
        <authorList>
            <person name="Jiang F."/>
        </authorList>
    </citation>
    <scope>NUCLEOTIDE SEQUENCE [LARGE SCALE GENOMIC DNA]</scope>
    <source>
        <strain evidence="2">JINMINGXINNONG_FW02</strain>
        <tissue evidence="2">Leaves</tissue>
    </source>
</reference>
<keyword evidence="1" id="KW-1133">Transmembrane helix</keyword>
<evidence type="ECO:0000313" key="2">
    <source>
        <dbReference type="EMBL" id="KAK7356537.1"/>
    </source>
</evidence>
<feature type="transmembrane region" description="Helical" evidence="1">
    <location>
        <begin position="43"/>
        <end position="69"/>
    </location>
</feature>
<organism evidence="2 3">
    <name type="scientific">Phaseolus coccineus</name>
    <name type="common">Scarlet runner bean</name>
    <name type="synonym">Phaseolus multiflorus</name>
    <dbReference type="NCBI Taxonomy" id="3886"/>
    <lineage>
        <taxon>Eukaryota</taxon>
        <taxon>Viridiplantae</taxon>
        <taxon>Streptophyta</taxon>
        <taxon>Embryophyta</taxon>
        <taxon>Tracheophyta</taxon>
        <taxon>Spermatophyta</taxon>
        <taxon>Magnoliopsida</taxon>
        <taxon>eudicotyledons</taxon>
        <taxon>Gunneridae</taxon>
        <taxon>Pentapetalae</taxon>
        <taxon>rosids</taxon>
        <taxon>fabids</taxon>
        <taxon>Fabales</taxon>
        <taxon>Fabaceae</taxon>
        <taxon>Papilionoideae</taxon>
        <taxon>50 kb inversion clade</taxon>
        <taxon>NPAAA clade</taxon>
        <taxon>indigoferoid/millettioid clade</taxon>
        <taxon>Phaseoleae</taxon>
        <taxon>Phaseolus</taxon>
    </lineage>
</organism>
<dbReference type="AlphaFoldDB" id="A0AAN9R250"/>
<gene>
    <name evidence="2" type="ORF">VNO80_15810</name>
</gene>
<accession>A0AAN9R250</accession>
<keyword evidence="3" id="KW-1185">Reference proteome</keyword>
<name>A0AAN9R250_PHACN</name>